<protein>
    <submittedName>
        <fullName evidence="1">Tetratricopeptide repeat-containing protein</fullName>
    </submittedName>
</protein>
<evidence type="ECO:0000313" key="1">
    <source>
        <dbReference type="EMBL" id="SDM83499.1"/>
    </source>
</evidence>
<dbReference type="PANTHER" id="PTHR46082">
    <property type="entry name" value="ATP/GTP-BINDING PROTEIN-RELATED"/>
    <property type="match status" value="1"/>
</dbReference>
<dbReference type="Gene3D" id="3.40.50.300">
    <property type="entry name" value="P-loop containing nucleotide triphosphate hydrolases"/>
    <property type="match status" value="1"/>
</dbReference>
<proteinExistence type="predicted"/>
<sequence>MRAQRDVWWINVTELDTAMQQLALRLNVAKSALVEAQSARNVPDVIWRALDAHNRPWLLVFDNADNAEVLAAGNGRVAEGRGWLRMPDGTNGMVIVTSHDQSTVTWGQWCRVRKIDTLPEDDGIAMLTKIVGQQAAGTREEARLLSRALGGLPLALWCAARHIKASYDTGERLTFGRYRQDLESRLTALPGSGPLDPKLGLELVQKVFKISLDALVGAGMPQAERLLKAFACMSPSMIPYRTGSEARLAHADLFDGHPSPDIDRILARLRDVGLVTLHRVPAAGSESDKITVQALTMHPAVHVVFRNDRDVTARGRAYYGFALRLLEDVLGESDPDQSEDRALWRLVAPHVIQIANTAVSTLAGEQDLIRRALKLVRVTSRYYIAAGLVAPASDFLPGLIGKCSSYGFSPDDREIMDLRHEHGRMMIEVGNPEAAEAEIRELIADRERVLGDNHRDTWASRHKLAKAILVQDGRWREAEELLLGILDAEHALDPQHTDSMVVKHSLARAILAQGNDRVAIAERMCKEILQQWDPDGTSTLDEVLFVRGTLVRTLSARGAYREAREEAERTLARNVEHLDEVHVMGLTFAYIAILLALGEVPMAYEQATSLLARRVRLLGDHHSDTIRTRELRDDIRRLLDGGQSGDQADRAG</sequence>
<dbReference type="EMBL" id="FNDJ01000059">
    <property type="protein sequence ID" value="SDM83499.1"/>
    <property type="molecule type" value="Genomic_DNA"/>
</dbReference>
<dbReference type="PANTHER" id="PTHR46082:SF6">
    <property type="entry name" value="AAA+ ATPASE DOMAIN-CONTAINING PROTEIN-RELATED"/>
    <property type="match status" value="1"/>
</dbReference>
<dbReference type="AlphaFoldDB" id="A0A1G9WGA9"/>
<reference evidence="1 2" key="1">
    <citation type="submission" date="2016-10" db="EMBL/GenBank/DDBJ databases">
        <authorList>
            <person name="de Groot N.N."/>
        </authorList>
    </citation>
    <scope>NUCLEOTIDE SEQUENCE [LARGE SCALE GENOMIC DNA]</scope>
    <source>
        <strain evidence="1 2">CGMCC 4.6533</strain>
    </source>
</reference>
<organism evidence="1 2">
    <name type="scientific">Nonomuraea jiangxiensis</name>
    <dbReference type="NCBI Taxonomy" id="633440"/>
    <lineage>
        <taxon>Bacteria</taxon>
        <taxon>Bacillati</taxon>
        <taxon>Actinomycetota</taxon>
        <taxon>Actinomycetes</taxon>
        <taxon>Streptosporangiales</taxon>
        <taxon>Streptosporangiaceae</taxon>
        <taxon>Nonomuraea</taxon>
    </lineage>
</organism>
<evidence type="ECO:0000313" key="2">
    <source>
        <dbReference type="Proteomes" id="UP000199202"/>
    </source>
</evidence>
<dbReference type="InterPro" id="IPR011990">
    <property type="entry name" value="TPR-like_helical_dom_sf"/>
</dbReference>
<dbReference type="InterPro" id="IPR053137">
    <property type="entry name" value="NLR-like"/>
</dbReference>
<dbReference type="InterPro" id="IPR027417">
    <property type="entry name" value="P-loop_NTPase"/>
</dbReference>
<dbReference type="Proteomes" id="UP000199202">
    <property type="component" value="Unassembled WGS sequence"/>
</dbReference>
<name>A0A1G9WGA9_9ACTN</name>
<gene>
    <name evidence="1" type="ORF">SAMN05421869_1594</name>
</gene>
<keyword evidence="2" id="KW-1185">Reference proteome</keyword>
<dbReference type="Pfam" id="PF13374">
    <property type="entry name" value="TPR_10"/>
    <property type="match status" value="1"/>
</dbReference>
<dbReference type="SUPFAM" id="SSF52540">
    <property type="entry name" value="P-loop containing nucleoside triphosphate hydrolases"/>
    <property type="match status" value="1"/>
</dbReference>
<accession>A0A1G9WGA9</accession>
<dbReference type="STRING" id="633440.SAMN05421869_1594"/>
<dbReference type="Gene3D" id="1.25.40.10">
    <property type="entry name" value="Tetratricopeptide repeat domain"/>
    <property type="match status" value="1"/>
</dbReference>